<evidence type="ECO:0000313" key="2">
    <source>
        <dbReference type="EMBL" id="QHT21275.1"/>
    </source>
</evidence>
<dbReference type="EMBL" id="MN739688">
    <property type="protein sequence ID" value="QHT21275.1"/>
    <property type="molecule type" value="Genomic_DNA"/>
</dbReference>
<dbReference type="Gene3D" id="3.40.50.12760">
    <property type="match status" value="1"/>
</dbReference>
<dbReference type="InterPro" id="IPR050851">
    <property type="entry name" value="mRNA_Cap_2O-Ribose_MeTrfase"/>
</dbReference>
<dbReference type="InterPro" id="IPR002877">
    <property type="entry name" value="RNA_MeTrfase_FtsJ_dom"/>
</dbReference>
<dbReference type="AlphaFoldDB" id="A0A6C0E1G9"/>
<dbReference type="GO" id="GO:0004483">
    <property type="term" value="F:methyltransferase cap1 activity"/>
    <property type="evidence" value="ECO:0007669"/>
    <property type="project" value="TreeGrafter"/>
</dbReference>
<dbReference type="PANTHER" id="PTHR16121:SF0">
    <property type="entry name" value="CAP-SPECIFIC MRNA (NUCLEOSIDE-2'-O-)-METHYLTRANSFERASE 1"/>
    <property type="match status" value="1"/>
</dbReference>
<reference evidence="2" key="1">
    <citation type="journal article" date="2020" name="Nature">
        <title>Giant virus diversity and host interactions through global metagenomics.</title>
        <authorList>
            <person name="Schulz F."/>
            <person name="Roux S."/>
            <person name="Paez-Espino D."/>
            <person name="Jungbluth S."/>
            <person name="Walsh D.A."/>
            <person name="Denef V.J."/>
            <person name="McMahon K.D."/>
            <person name="Konstantinidis K.T."/>
            <person name="Eloe-Fadrosh E.A."/>
            <person name="Kyrpides N.C."/>
            <person name="Woyke T."/>
        </authorList>
    </citation>
    <scope>NUCLEOTIDE SEQUENCE</scope>
    <source>
        <strain evidence="2">GVMAG-M-3300023174-92</strain>
    </source>
</reference>
<dbReference type="GO" id="GO:0005737">
    <property type="term" value="C:cytoplasm"/>
    <property type="evidence" value="ECO:0007669"/>
    <property type="project" value="TreeGrafter"/>
</dbReference>
<protein>
    <recommendedName>
        <fullName evidence="1">Ribosomal RNA methyltransferase FtsJ domain-containing protein</fullName>
    </recommendedName>
</protein>
<dbReference type="InterPro" id="IPR029063">
    <property type="entry name" value="SAM-dependent_MTases_sf"/>
</dbReference>
<proteinExistence type="predicted"/>
<dbReference type="GO" id="GO:0006370">
    <property type="term" value="P:7-methylguanosine mRNA capping"/>
    <property type="evidence" value="ECO:0007669"/>
    <property type="project" value="TreeGrafter"/>
</dbReference>
<evidence type="ECO:0000259" key="1">
    <source>
        <dbReference type="Pfam" id="PF01728"/>
    </source>
</evidence>
<sequence length="392" mass="46238">MAYYIIPRTHLNYNDIEYTETESNPPNIILQSLSSHLYTNKERIATNEAQWDIYKKYTNPFEYIHTPVPAKKRPVSKYKPLSRSYFKMVEIIKTFQIHFKGPIQTFHLAEGPGGFIEAIRNNRQCPDDTYIGMTLLSDKRDSTVPGWKKSEFFLRDNPNVGIEEGVDKTGNILSTQGFEYVVSKYSNRMDFITADGGFDFSTDFNNQEIYIGKLLFAQVAYAVCMQKYRGKFVLKIFDCFMQHTVDVLYILSSFYEKVYIMKPNTSRYANSERYIVCIGFIHKTNRAFYSYFLKCFKDMMRTDTTYPLRFLNVPIPKLFIKKIEDYMSILGKKQLQNIQYTLSFIENKPKQDKLDQLLRENIDKCIDWCVRFNVPYYHINTSSNIFLHHDDL</sequence>
<dbReference type="PANTHER" id="PTHR16121">
    <property type="entry name" value="CAP-SPECIFIC MRNA (NUCLEOSIDE-2'-O-)-METHYLTRANSFERASE 1-RELATED"/>
    <property type="match status" value="1"/>
</dbReference>
<accession>A0A6C0E1G9</accession>
<dbReference type="GO" id="GO:0005634">
    <property type="term" value="C:nucleus"/>
    <property type="evidence" value="ECO:0007669"/>
    <property type="project" value="UniProtKB-ARBA"/>
</dbReference>
<feature type="domain" description="Ribosomal RNA methyltransferase FtsJ" evidence="1">
    <location>
        <begin position="82"/>
        <end position="280"/>
    </location>
</feature>
<dbReference type="SUPFAM" id="SSF53335">
    <property type="entry name" value="S-adenosyl-L-methionine-dependent methyltransferases"/>
    <property type="match status" value="1"/>
</dbReference>
<organism evidence="2">
    <name type="scientific">viral metagenome</name>
    <dbReference type="NCBI Taxonomy" id="1070528"/>
    <lineage>
        <taxon>unclassified sequences</taxon>
        <taxon>metagenomes</taxon>
        <taxon>organismal metagenomes</taxon>
    </lineage>
</organism>
<dbReference type="GO" id="GO:0032259">
    <property type="term" value="P:methylation"/>
    <property type="evidence" value="ECO:0007669"/>
    <property type="project" value="InterPro"/>
</dbReference>
<dbReference type="Pfam" id="PF01728">
    <property type="entry name" value="FtsJ"/>
    <property type="match status" value="1"/>
</dbReference>
<name>A0A6C0E1G9_9ZZZZ</name>